<feature type="transmembrane region" description="Helical" evidence="1">
    <location>
        <begin position="20"/>
        <end position="38"/>
    </location>
</feature>
<reference evidence="2" key="1">
    <citation type="journal article" date="2021" name="PeerJ">
        <title>Extensive microbial diversity within the chicken gut microbiome revealed by metagenomics and culture.</title>
        <authorList>
            <person name="Gilroy R."/>
            <person name="Ravi A."/>
            <person name="Getino M."/>
            <person name="Pursley I."/>
            <person name="Horton D.L."/>
            <person name="Alikhan N.F."/>
            <person name="Baker D."/>
            <person name="Gharbi K."/>
            <person name="Hall N."/>
            <person name="Watson M."/>
            <person name="Adriaenssens E.M."/>
            <person name="Foster-Nyarko E."/>
            <person name="Jarju S."/>
            <person name="Secka A."/>
            <person name="Antonio M."/>
            <person name="Oren A."/>
            <person name="Chaudhuri R.R."/>
            <person name="La Ragione R."/>
            <person name="Hildebrand F."/>
            <person name="Pallen M.J."/>
        </authorList>
    </citation>
    <scope>NUCLEOTIDE SEQUENCE</scope>
    <source>
        <strain evidence="2">ChiHejej3B27-3195</strain>
    </source>
</reference>
<dbReference type="Proteomes" id="UP000824151">
    <property type="component" value="Unassembled WGS sequence"/>
</dbReference>
<sequence>MSSSTEDSSTRWSRTKAKVLLAGGIGLGVGAIASVATWNDSGFLFAGSGGGSANLEGSLDGEWFTTHELSGQAAELDFVATQMEPGETVYAPFSVRLDGETAQDAKVDAGSGLNVARSDGDFIPDLSFAVFEGLSTCDAASAVESDPIGRGETLAQGNVPLKEHIDLTAGEGDAPGEPVDLCFAITAGSGIEHVWGEQAEASWRIQALSNDS</sequence>
<evidence type="ECO:0000313" key="3">
    <source>
        <dbReference type="Proteomes" id="UP000824151"/>
    </source>
</evidence>
<reference evidence="2" key="2">
    <citation type="submission" date="2021-04" db="EMBL/GenBank/DDBJ databases">
        <authorList>
            <person name="Gilroy R."/>
        </authorList>
    </citation>
    <scope>NUCLEOTIDE SEQUENCE</scope>
    <source>
        <strain evidence="2">ChiHejej3B27-3195</strain>
    </source>
</reference>
<accession>A0A9D1US47</accession>
<name>A0A9D1US47_9MICC</name>
<gene>
    <name evidence="2" type="ORF">H9871_04425</name>
</gene>
<evidence type="ECO:0000256" key="1">
    <source>
        <dbReference type="SAM" id="Phobius"/>
    </source>
</evidence>
<protein>
    <recommendedName>
        <fullName evidence="4">SipW-cognate class signal peptide</fullName>
    </recommendedName>
</protein>
<evidence type="ECO:0008006" key="4">
    <source>
        <dbReference type="Google" id="ProtNLM"/>
    </source>
</evidence>
<proteinExistence type="predicted"/>
<evidence type="ECO:0000313" key="2">
    <source>
        <dbReference type="EMBL" id="HIW99368.1"/>
    </source>
</evidence>
<comment type="caution">
    <text evidence="2">The sequence shown here is derived from an EMBL/GenBank/DDBJ whole genome shotgun (WGS) entry which is preliminary data.</text>
</comment>
<keyword evidence="1" id="KW-0812">Transmembrane</keyword>
<keyword evidence="1" id="KW-0472">Membrane</keyword>
<keyword evidence="1" id="KW-1133">Transmembrane helix</keyword>
<dbReference type="EMBL" id="DXGD01000158">
    <property type="protein sequence ID" value="HIW99368.1"/>
    <property type="molecule type" value="Genomic_DNA"/>
</dbReference>
<dbReference type="AlphaFoldDB" id="A0A9D1US47"/>
<organism evidence="2 3">
    <name type="scientific">Candidatus Nesterenkonia stercoripullorum</name>
    <dbReference type="NCBI Taxonomy" id="2838701"/>
    <lineage>
        <taxon>Bacteria</taxon>
        <taxon>Bacillati</taxon>
        <taxon>Actinomycetota</taxon>
        <taxon>Actinomycetes</taxon>
        <taxon>Micrococcales</taxon>
        <taxon>Micrococcaceae</taxon>
        <taxon>Nesterenkonia</taxon>
    </lineage>
</organism>